<dbReference type="PANTHER" id="PTHR42718">
    <property type="entry name" value="MAJOR FACILITATOR SUPERFAMILY MULTIDRUG TRANSPORTER MFSC"/>
    <property type="match status" value="1"/>
</dbReference>
<keyword evidence="10" id="KW-1185">Reference proteome</keyword>
<dbReference type="RefSeq" id="WP_270040431.1">
    <property type="nucleotide sequence ID" value="NZ_JAPDOD010000009.1"/>
</dbReference>
<keyword evidence="3" id="KW-1003">Cell membrane</keyword>
<evidence type="ECO:0000259" key="8">
    <source>
        <dbReference type="PROSITE" id="PS50850"/>
    </source>
</evidence>
<feature type="transmembrane region" description="Helical" evidence="7">
    <location>
        <begin position="75"/>
        <end position="94"/>
    </location>
</feature>
<evidence type="ECO:0000256" key="6">
    <source>
        <dbReference type="ARBA" id="ARBA00023136"/>
    </source>
</evidence>
<sequence length="459" mass="46777">MTSASHRLTLALLTVAGVSFAIMQTLVVPSLPFFVKEFDTSAAWVTWLVTSFLVSSSVLTPILGKLGDAHGKKKLLVISLGIFGVASLGATFAPNIGVLIAFRALQGAGAAIFPLSFGIIRDEFPAEKVGLAIGTVSSVFGIGGGVGLVLSGVIVEHLSWHFLFLIGAVPVLISTVLIAKFVPESPIKTPAKPDYKGAAALSVGFASLLLALSEGTEWGWMSPGVLALAAVSATALAGWVAIERRVDDPLVDLESLLKPAMAATNASTVLLGFSMTAFFVLVPGFVQADGFGFGLSPTNAGLLLLPFSLAMIAAGPIAGALGTRKGRVVPLRIGLALGAASLAGLAALHTHEAWFVLWLPIMGVGMAFALAAIGALVIDFCRPEETGVASGMNTIMRASGAAIGAQIAAAIVAAHPQTGDGYTIAFAMAAIGLVVALAPTLVLTRRRASAPALAQLAPA</sequence>
<dbReference type="InterPro" id="IPR020846">
    <property type="entry name" value="MFS_dom"/>
</dbReference>
<dbReference type="Proteomes" id="UP001149140">
    <property type="component" value="Unassembled WGS sequence"/>
</dbReference>
<feature type="transmembrane region" description="Helical" evidence="7">
    <location>
        <begin position="422"/>
        <end position="443"/>
    </location>
</feature>
<feature type="transmembrane region" description="Helical" evidence="7">
    <location>
        <begin position="132"/>
        <end position="154"/>
    </location>
</feature>
<dbReference type="GO" id="GO:0005886">
    <property type="term" value="C:plasma membrane"/>
    <property type="evidence" value="ECO:0007669"/>
    <property type="project" value="UniProtKB-SubCell"/>
</dbReference>
<protein>
    <submittedName>
        <fullName evidence="9">MFS transporter</fullName>
    </submittedName>
</protein>
<feature type="transmembrane region" description="Helical" evidence="7">
    <location>
        <begin position="45"/>
        <end position="63"/>
    </location>
</feature>
<dbReference type="Gene3D" id="1.20.1720.10">
    <property type="entry name" value="Multidrug resistance protein D"/>
    <property type="match status" value="1"/>
</dbReference>
<feature type="transmembrane region" description="Helical" evidence="7">
    <location>
        <begin position="398"/>
        <end position="416"/>
    </location>
</feature>
<comment type="subcellular location">
    <subcellularLocation>
        <location evidence="1">Cell membrane</location>
        <topology evidence="1">Multi-pass membrane protein</topology>
    </subcellularLocation>
</comment>
<feature type="transmembrane region" description="Helical" evidence="7">
    <location>
        <begin position="355"/>
        <end position="378"/>
    </location>
</feature>
<feature type="transmembrane region" description="Helical" evidence="7">
    <location>
        <begin position="302"/>
        <end position="322"/>
    </location>
</feature>
<evidence type="ECO:0000256" key="1">
    <source>
        <dbReference type="ARBA" id="ARBA00004651"/>
    </source>
</evidence>
<feature type="transmembrane region" description="Helical" evidence="7">
    <location>
        <begin position="218"/>
        <end position="242"/>
    </location>
</feature>
<evidence type="ECO:0000256" key="2">
    <source>
        <dbReference type="ARBA" id="ARBA00022448"/>
    </source>
</evidence>
<evidence type="ECO:0000256" key="7">
    <source>
        <dbReference type="SAM" id="Phobius"/>
    </source>
</evidence>
<dbReference type="Pfam" id="PF07690">
    <property type="entry name" value="MFS_1"/>
    <property type="match status" value="1"/>
</dbReference>
<dbReference type="AlphaFoldDB" id="A0A9X3MTY7"/>
<accession>A0A9X3MTY7</accession>
<dbReference type="EMBL" id="JAPDOD010000009">
    <property type="protein sequence ID" value="MDA0161238.1"/>
    <property type="molecule type" value="Genomic_DNA"/>
</dbReference>
<keyword evidence="6 7" id="KW-0472">Membrane</keyword>
<dbReference type="InterPro" id="IPR011701">
    <property type="entry name" value="MFS"/>
</dbReference>
<dbReference type="GO" id="GO:0022857">
    <property type="term" value="F:transmembrane transporter activity"/>
    <property type="evidence" value="ECO:0007669"/>
    <property type="project" value="InterPro"/>
</dbReference>
<feature type="transmembrane region" description="Helical" evidence="7">
    <location>
        <begin position="194"/>
        <end position="212"/>
    </location>
</feature>
<gene>
    <name evidence="9" type="ORF">OM076_13245</name>
</gene>
<evidence type="ECO:0000313" key="9">
    <source>
        <dbReference type="EMBL" id="MDA0161238.1"/>
    </source>
</evidence>
<dbReference type="PROSITE" id="PS50850">
    <property type="entry name" value="MFS"/>
    <property type="match status" value="1"/>
</dbReference>
<dbReference type="PANTHER" id="PTHR42718:SF46">
    <property type="entry name" value="BLR6921 PROTEIN"/>
    <property type="match status" value="1"/>
</dbReference>
<organism evidence="9 10">
    <name type="scientific">Solirubrobacter ginsenosidimutans</name>
    <dbReference type="NCBI Taxonomy" id="490573"/>
    <lineage>
        <taxon>Bacteria</taxon>
        <taxon>Bacillati</taxon>
        <taxon>Actinomycetota</taxon>
        <taxon>Thermoleophilia</taxon>
        <taxon>Solirubrobacterales</taxon>
        <taxon>Solirubrobacteraceae</taxon>
        <taxon>Solirubrobacter</taxon>
    </lineage>
</organism>
<keyword evidence="2" id="KW-0813">Transport</keyword>
<feature type="transmembrane region" description="Helical" evidence="7">
    <location>
        <begin position="100"/>
        <end position="120"/>
    </location>
</feature>
<evidence type="ECO:0000256" key="5">
    <source>
        <dbReference type="ARBA" id="ARBA00022989"/>
    </source>
</evidence>
<feature type="transmembrane region" description="Helical" evidence="7">
    <location>
        <begin position="160"/>
        <end position="182"/>
    </location>
</feature>
<evidence type="ECO:0000256" key="3">
    <source>
        <dbReference type="ARBA" id="ARBA00022475"/>
    </source>
</evidence>
<dbReference type="SUPFAM" id="SSF103473">
    <property type="entry name" value="MFS general substrate transporter"/>
    <property type="match status" value="1"/>
</dbReference>
<feature type="domain" description="Major facilitator superfamily (MFS) profile" evidence="8">
    <location>
        <begin position="9"/>
        <end position="447"/>
    </location>
</feature>
<feature type="transmembrane region" description="Helical" evidence="7">
    <location>
        <begin position="329"/>
        <end position="349"/>
    </location>
</feature>
<dbReference type="Gene3D" id="1.20.1250.20">
    <property type="entry name" value="MFS general substrate transporter like domains"/>
    <property type="match status" value="1"/>
</dbReference>
<keyword evidence="4 7" id="KW-0812">Transmembrane</keyword>
<name>A0A9X3MTY7_9ACTN</name>
<evidence type="ECO:0000256" key="4">
    <source>
        <dbReference type="ARBA" id="ARBA00022692"/>
    </source>
</evidence>
<proteinExistence type="predicted"/>
<keyword evidence="5 7" id="KW-1133">Transmembrane helix</keyword>
<reference evidence="9" key="1">
    <citation type="submission" date="2022-10" db="EMBL/GenBank/DDBJ databases">
        <title>The WGS of Solirubrobacter ginsenosidimutans DSM 21036.</title>
        <authorList>
            <person name="Jiang Z."/>
        </authorList>
    </citation>
    <scope>NUCLEOTIDE SEQUENCE</scope>
    <source>
        <strain evidence="9">DSM 21036</strain>
    </source>
</reference>
<feature type="transmembrane region" description="Helical" evidence="7">
    <location>
        <begin position="262"/>
        <end position="282"/>
    </location>
</feature>
<evidence type="ECO:0000313" key="10">
    <source>
        <dbReference type="Proteomes" id="UP001149140"/>
    </source>
</evidence>
<comment type="caution">
    <text evidence="9">The sequence shown here is derived from an EMBL/GenBank/DDBJ whole genome shotgun (WGS) entry which is preliminary data.</text>
</comment>
<dbReference type="InterPro" id="IPR036259">
    <property type="entry name" value="MFS_trans_sf"/>
</dbReference>